<feature type="domain" description="Maltose/galactoside acetyltransferase" evidence="5">
    <location>
        <begin position="6"/>
        <end position="59"/>
    </location>
</feature>
<dbReference type="Proteomes" id="UP001209535">
    <property type="component" value="Unassembled WGS sequence"/>
</dbReference>
<gene>
    <name evidence="6" type="ORF">OEZ60_04925</name>
</gene>
<dbReference type="EMBL" id="JAOVQO010000004">
    <property type="protein sequence ID" value="MCU9847341.1"/>
    <property type="molecule type" value="Genomic_DNA"/>
</dbReference>
<dbReference type="InterPro" id="IPR001451">
    <property type="entry name" value="Hexapep"/>
</dbReference>
<sequence length="181" mass="19066">MARSPREIMASGEWYSCLGAEYAELRRAARRACHEHATMEPDGRGACGPLLARLIAMGRDCWIEAPFHCSYGFNIRLGERAYLNAGCVVLDSAPVSIGAHSMLGPGVQIYCADHHRDPSKRREGIERALPVSIGADVWIGGGAILLPGVTIGDGAIVAAGAVVARDVPAGVRVAGVPARPI</sequence>
<dbReference type="Gene3D" id="2.160.10.10">
    <property type="entry name" value="Hexapeptide repeat proteins"/>
    <property type="match status" value="1"/>
</dbReference>
<keyword evidence="7" id="KW-1185">Reference proteome</keyword>
<reference evidence="6 7" key="1">
    <citation type="submission" date="2022-10" db="EMBL/GenBank/DDBJ databases">
        <title>Defluviimonas sp. nov., isolated from ocean surface sediments.</title>
        <authorList>
            <person name="He W."/>
            <person name="Wang L."/>
            <person name="Zhang D.-F."/>
        </authorList>
    </citation>
    <scope>NUCLEOTIDE SEQUENCE [LARGE SCALE GENOMIC DNA]</scope>
    <source>
        <strain evidence="6 7">WL0024</strain>
    </source>
</reference>
<keyword evidence="2" id="KW-0808">Transferase</keyword>
<dbReference type="InterPro" id="IPR051159">
    <property type="entry name" value="Hexapeptide_acetyltransf"/>
</dbReference>
<dbReference type="CDD" id="cd03357">
    <property type="entry name" value="LbH_MAT_GAT"/>
    <property type="match status" value="1"/>
</dbReference>
<evidence type="ECO:0000256" key="2">
    <source>
        <dbReference type="ARBA" id="ARBA00022679"/>
    </source>
</evidence>
<dbReference type="PANTHER" id="PTHR23416:SF23">
    <property type="entry name" value="ACETYLTRANSFERASE C18B11.09C-RELATED"/>
    <property type="match status" value="1"/>
</dbReference>
<keyword evidence="3" id="KW-0677">Repeat</keyword>
<dbReference type="InterPro" id="IPR011004">
    <property type="entry name" value="Trimer_LpxA-like_sf"/>
</dbReference>
<accession>A0ABT2X098</accession>
<protein>
    <submittedName>
        <fullName evidence="6">Sugar O-acetyltransferase</fullName>
    </submittedName>
</protein>
<evidence type="ECO:0000256" key="4">
    <source>
        <dbReference type="ARBA" id="ARBA00023315"/>
    </source>
</evidence>
<dbReference type="PANTHER" id="PTHR23416">
    <property type="entry name" value="SIALIC ACID SYNTHASE-RELATED"/>
    <property type="match status" value="1"/>
</dbReference>
<evidence type="ECO:0000259" key="5">
    <source>
        <dbReference type="SMART" id="SM01266"/>
    </source>
</evidence>
<evidence type="ECO:0000313" key="7">
    <source>
        <dbReference type="Proteomes" id="UP001209535"/>
    </source>
</evidence>
<dbReference type="InterPro" id="IPR018357">
    <property type="entry name" value="Hexapep_transf_CS"/>
</dbReference>
<dbReference type="Pfam" id="PF00132">
    <property type="entry name" value="Hexapep"/>
    <property type="match status" value="1"/>
</dbReference>
<dbReference type="Pfam" id="PF12464">
    <property type="entry name" value="Mac"/>
    <property type="match status" value="1"/>
</dbReference>
<evidence type="ECO:0000313" key="6">
    <source>
        <dbReference type="EMBL" id="MCU9847341.1"/>
    </source>
</evidence>
<dbReference type="SMART" id="SM01266">
    <property type="entry name" value="Mac"/>
    <property type="match status" value="1"/>
</dbReference>
<dbReference type="InterPro" id="IPR024688">
    <property type="entry name" value="Mac_dom"/>
</dbReference>
<evidence type="ECO:0000256" key="1">
    <source>
        <dbReference type="ARBA" id="ARBA00007274"/>
    </source>
</evidence>
<comment type="caution">
    <text evidence="6">The sequence shown here is derived from an EMBL/GenBank/DDBJ whole genome shotgun (WGS) entry which is preliminary data.</text>
</comment>
<dbReference type="PROSITE" id="PS00101">
    <property type="entry name" value="HEXAPEP_TRANSFERASES"/>
    <property type="match status" value="1"/>
</dbReference>
<organism evidence="6 7">
    <name type="scientific">Albidovulum salinarum</name>
    <dbReference type="NCBI Taxonomy" id="2984153"/>
    <lineage>
        <taxon>Bacteria</taxon>
        <taxon>Pseudomonadati</taxon>
        <taxon>Pseudomonadota</taxon>
        <taxon>Alphaproteobacteria</taxon>
        <taxon>Rhodobacterales</taxon>
        <taxon>Paracoccaceae</taxon>
        <taxon>Albidovulum</taxon>
    </lineage>
</organism>
<evidence type="ECO:0000256" key="3">
    <source>
        <dbReference type="ARBA" id="ARBA00022737"/>
    </source>
</evidence>
<dbReference type="SUPFAM" id="SSF51161">
    <property type="entry name" value="Trimeric LpxA-like enzymes"/>
    <property type="match status" value="1"/>
</dbReference>
<proteinExistence type="inferred from homology"/>
<name>A0ABT2X098_9RHOB</name>
<comment type="similarity">
    <text evidence="1">Belongs to the transferase hexapeptide repeat family.</text>
</comment>
<dbReference type="RefSeq" id="WP_263333812.1">
    <property type="nucleotide sequence ID" value="NZ_JAOVQO010000004.1"/>
</dbReference>
<keyword evidence="4" id="KW-0012">Acyltransferase</keyword>